<name>A0ABP9SFM9_9ACTN</name>
<dbReference type="InterPro" id="IPR054491">
    <property type="entry name" value="MGH1-like_GH"/>
</dbReference>
<dbReference type="Gene3D" id="1.50.10.10">
    <property type="match status" value="1"/>
</dbReference>
<evidence type="ECO:0000259" key="2">
    <source>
        <dbReference type="Pfam" id="PF14742"/>
    </source>
</evidence>
<evidence type="ECO:0000256" key="1">
    <source>
        <dbReference type="SAM" id="MobiDB-lite"/>
    </source>
</evidence>
<dbReference type="Pfam" id="PF22422">
    <property type="entry name" value="MGH1-like_GH"/>
    <property type="match status" value="1"/>
</dbReference>
<evidence type="ECO:0000259" key="3">
    <source>
        <dbReference type="Pfam" id="PF22422"/>
    </source>
</evidence>
<dbReference type="Proteomes" id="UP001501570">
    <property type="component" value="Unassembled WGS sequence"/>
</dbReference>
<proteinExistence type="predicted"/>
<keyword evidence="5" id="KW-1185">Reference proteome</keyword>
<dbReference type="InterPro" id="IPR008928">
    <property type="entry name" value="6-hairpin_glycosidase_sf"/>
</dbReference>
<dbReference type="EMBL" id="BAABJQ010000022">
    <property type="protein sequence ID" value="GAA5194676.1"/>
    <property type="molecule type" value="Genomic_DNA"/>
</dbReference>
<dbReference type="Pfam" id="PF14742">
    <property type="entry name" value="GDE_N_bis"/>
    <property type="match status" value="1"/>
</dbReference>
<dbReference type="InterPro" id="IPR012341">
    <property type="entry name" value="6hp_glycosidase-like_sf"/>
</dbReference>
<accession>A0ABP9SFM9</accession>
<sequence length="706" mass="79095">MSQTSEPVSIVKGNAFVVSDASGDVEVSPAVPTGFFIYDTRFLSTWILTINDQRLHNLSNDQVHYNLVRFFVVPGEATVYVEAALSVVRQRTVHGGIEEELTVFNYGHEPASLTVRLRAGCDFADIFDIKNAQTNGKKGSLYSNVNDDSLVLGYTRETFRRETLITASEPARFDEQGLTFTIDIEPHSQWTTQIKVAPAIIMPDGENVIHKWRQGYRGMPRDLDEMLSVAPRLTSGWDPLKHIYHRSIVDLAALRYSSESGHGAMPAAGLPWFMSIFGRDSILTGLQALPFIPELAATTLRVLADWQGARSNDRRDEDPGRMPHEIRVGESMAFSEQPHQPYYGTADATPLFVVLMDEYERWTGDADLVRELEFEARAALNWIDEYADLTGNGYISYQRRTEQGLENQCWKDSWDSLSYHDGRLPGFPRATCECQGYAYDAKMRGARLARQFWNDPAYGDRLEREAGELKEKFNSDFWIADRQFFALALDGDGAQVDAISSNMGHLLWSGIADESKAEAVVAHLMGPKLYSGWGIRTLGEDEARYNPIGYHTGTVWPFDNSFIAWGMRRYGYHQEAAQVAAGILDAAQFFDGRLPEAFGGYERKVTSLPVRYPTACSPQAWSSGAPLLFLRTMLGLEPIGDNLIVNPALPSGMARIGLLDIPGRWGRVDAFGRERVVDSNEALHPPLGEMSREMSRTDRRPTDNMP</sequence>
<comment type="caution">
    <text evidence="4">The sequence shown here is derived from an EMBL/GenBank/DDBJ whole genome shotgun (WGS) entry which is preliminary data.</text>
</comment>
<feature type="domain" description="Mannosylglycerate hydrolase MGH1-like glycoside hydrolase" evidence="3">
    <location>
        <begin position="319"/>
        <end position="587"/>
    </location>
</feature>
<dbReference type="SUPFAM" id="SSF48208">
    <property type="entry name" value="Six-hairpin glycosidases"/>
    <property type="match status" value="1"/>
</dbReference>
<feature type="region of interest" description="Disordered" evidence="1">
    <location>
        <begin position="682"/>
        <end position="706"/>
    </location>
</feature>
<dbReference type="InterPro" id="IPR032856">
    <property type="entry name" value="GDE_N_bis"/>
</dbReference>
<reference evidence="5" key="1">
    <citation type="journal article" date="2019" name="Int. J. Syst. Evol. Microbiol.">
        <title>The Global Catalogue of Microorganisms (GCM) 10K type strain sequencing project: providing services to taxonomists for standard genome sequencing and annotation.</title>
        <authorList>
            <consortium name="The Broad Institute Genomics Platform"/>
            <consortium name="The Broad Institute Genome Sequencing Center for Infectious Disease"/>
            <person name="Wu L."/>
            <person name="Ma J."/>
        </authorList>
    </citation>
    <scope>NUCLEOTIDE SEQUENCE [LARGE SCALE GENOMIC DNA]</scope>
    <source>
        <strain evidence="5">JCM 18304</strain>
    </source>
</reference>
<gene>
    <name evidence="4" type="ORF">GCM10023322_59640</name>
</gene>
<evidence type="ECO:0000313" key="4">
    <source>
        <dbReference type="EMBL" id="GAA5194676.1"/>
    </source>
</evidence>
<evidence type="ECO:0000313" key="5">
    <source>
        <dbReference type="Proteomes" id="UP001501570"/>
    </source>
</evidence>
<dbReference type="RefSeq" id="WP_345635210.1">
    <property type="nucleotide sequence ID" value="NZ_BAABJQ010000022.1"/>
</dbReference>
<protein>
    <submittedName>
        <fullName evidence="4">Amylo-alpha-1,6-glucosidase</fullName>
    </submittedName>
</protein>
<feature type="compositionally biased region" description="Basic and acidic residues" evidence="1">
    <location>
        <begin position="690"/>
        <end position="706"/>
    </location>
</feature>
<feature type="domain" description="Putative glycogen debranching enzyme N-terminal" evidence="2">
    <location>
        <begin position="10"/>
        <end position="194"/>
    </location>
</feature>
<organism evidence="4 5">
    <name type="scientific">Rugosimonospora acidiphila</name>
    <dbReference type="NCBI Taxonomy" id="556531"/>
    <lineage>
        <taxon>Bacteria</taxon>
        <taxon>Bacillati</taxon>
        <taxon>Actinomycetota</taxon>
        <taxon>Actinomycetes</taxon>
        <taxon>Micromonosporales</taxon>
        <taxon>Micromonosporaceae</taxon>
        <taxon>Rugosimonospora</taxon>
    </lineage>
</organism>